<dbReference type="InterPro" id="IPR015915">
    <property type="entry name" value="Kelch-typ_b-propeller"/>
</dbReference>
<keyword evidence="2" id="KW-0677">Repeat</keyword>
<reference evidence="5 6" key="2">
    <citation type="submission" date="2021-10" db="EMBL/GenBank/DDBJ databases">
        <authorList>
            <person name="Piombo E."/>
        </authorList>
    </citation>
    <scope>NUCLEOTIDE SEQUENCE [LARGE SCALE GENOMIC DNA]</scope>
</reference>
<evidence type="ECO:0000256" key="4">
    <source>
        <dbReference type="SAM" id="Phobius"/>
    </source>
</evidence>
<evidence type="ECO:0008006" key="7">
    <source>
        <dbReference type="Google" id="ProtNLM"/>
    </source>
</evidence>
<dbReference type="SUPFAM" id="SSF117281">
    <property type="entry name" value="Kelch motif"/>
    <property type="match status" value="1"/>
</dbReference>
<keyword evidence="4" id="KW-1133">Transmembrane helix</keyword>
<evidence type="ECO:0000313" key="6">
    <source>
        <dbReference type="Proteomes" id="UP000775872"/>
    </source>
</evidence>
<protein>
    <recommendedName>
        <fullName evidence="7">Kelch repeat protein</fullName>
    </recommendedName>
</protein>
<evidence type="ECO:0000256" key="3">
    <source>
        <dbReference type="SAM" id="MobiDB-lite"/>
    </source>
</evidence>
<feature type="compositionally biased region" description="Polar residues" evidence="3">
    <location>
        <begin position="515"/>
        <end position="528"/>
    </location>
</feature>
<comment type="caution">
    <text evidence="5">The sequence shown here is derived from an EMBL/GenBank/DDBJ whole genome shotgun (WGS) entry which is preliminary data.</text>
</comment>
<dbReference type="OrthoDB" id="5143131at2759"/>
<keyword evidence="4" id="KW-0812">Transmembrane</keyword>
<sequence length="555" mass="60849">MSGIAWSDGQAVVAAQNGQSDRLGQTSPAPSSLPLPPSTVAVLGNYLYIEGGEQSHYLDSGKKGTDSNGNEFNTDAGADQAVTQFIPVNQRWAPQDVQFDTILHEGSDMKMVNFPSFWAIGSTLYRWGGQLSNGLQYAEGDKPYLFSVLPGSGGGGGLSWTKSPIPDANQLTGSNMASASCGDTGFMYGGYAYKATMYAESDDTRYISGMLMYNTTTQAWKNSTTEINIPGRTYSAGKGMCLPGFLNHSMVAVMGGTDLETSQYRAFTNFTFYDPQLDRWYYQKTTNPPSPMDDFCTVGIQSTHGTYEIFLYGGIDQSGKVSSDIWVLSLPLFRWFRYTLNASEPRSNHACAIAGKRQMISVGGIDQTNSSAAWTSQDPWYNTLGVFDLADLKWKDVYDPNLGDYNTPTEIWSYYTDQYACGSILRRNLLTLHRALEQIQWDMTEVENMFMTPYYEKNPKGSQPSNGTTYNNTGNSKPVGAIAGGVAGGVVGVIIVSALVWFFFPRRRSAETGRDQSNSWEDYSNQQAKELASTPPADSGPSYELHSTTVVAELE</sequence>
<organism evidence="5 6">
    <name type="scientific">Clonostachys solani</name>
    <dbReference type="NCBI Taxonomy" id="160281"/>
    <lineage>
        <taxon>Eukaryota</taxon>
        <taxon>Fungi</taxon>
        <taxon>Dikarya</taxon>
        <taxon>Ascomycota</taxon>
        <taxon>Pezizomycotina</taxon>
        <taxon>Sordariomycetes</taxon>
        <taxon>Hypocreomycetidae</taxon>
        <taxon>Hypocreales</taxon>
        <taxon>Bionectriaceae</taxon>
        <taxon>Clonostachys</taxon>
    </lineage>
</organism>
<feature type="transmembrane region" description="Helical" evidence="4">
    <location>
        <begin position="479"/>
        <end position="504"/>
    </location>
</feature>
<keyword evidence="1" id="KW-0880">Kelch repeat</keyword>
<dbReference type="Gene3D" id="2.120.10.80">
    <property type="entry name" value="Kelch-type beta propeller"/>
    <property type="match status" value="1"/>
</dbReference>
<proteinExistence type="predicted"/>
<dbReference type="PANTHER" id="PTHR46093:SF18">
    <property type="entry name" value="FIBRONECTIN TYPE-III DOMAIN-CONTAINING PROTEIN"/>
    <property type="match status" value="1"/>
</dbReference>
<evidence type="ECO:0000256" key="1">
    <source>
        <dbReference type="ARBA" id="ARBA00022441"/>
    </source>
</evidence>
<evidence type="ECO:0000313" key="5">
    <source>
        <dbReference type="EMBL" id="CAH0051758.1"/>
    </source>
</evidence>
<evidence type="ECO:0000256" key="2">
    <source>
        <dbReference type="ARBA" id="ARBA00022737"/>
    </source>
</evidence>
<feature type="region of interest" description="Disordered" evidence="3">
    <location>
        <begin position="513"/>
        <end position="555"/>
    </location>
</feature>
<gene>
    <name evidence="5" type="ORF">CSOL1703_00014408</name>
</gene>
<keyword evidence="6" id="KW-1185">Reference proteome</keyword>
<dbReference type="Proteomes" id="UP000775872">
    <property type="component" value="Unassembled WGS sequence"/>
</dbReference>
<name>A0A9P0ELC0_9HYPO</name>
<feature type="compositionally biased region" description="Polar residues" evidence="3">
    <location>
        <begin position="545"/>
        <end position="555"/>
    </location>
</feature>
<dbReference type="EMBL" id="CABFOC020000042">
    <property type="protein sequence ID" value="CAH0051758.1"/>
    <property type="molecule type" value="Genomic_DNA"/>
</dbReference>
<reference evidence="6" key="1">
    <citation type="submission" date="2019-06" db="EMBL/GenBank/DDBJ databases">
        <authorList>
            <person name="Broberg M."/>
        </authorList>
    </citation>
    <scope>NUCLEOTIDE SEQUENCE [LARGE SCALE GENOMIC DNA]</scope>
</reference>
<accession>A0A9P0ELC0</accession>
<dbReference type="PANTHER" id="PTHR46093">
    <property type="entry name" value="ACYL-COA-BINDING DOMAIN-CONTAINING PROTEIN 5"/>
    <property type="match status" value="1"/>
</dbReference>
<feature type="non-terminal residue" evidence="5">
    <location>
        <position position="1"/>
    </location>
</feature>
<dbReference type="AlphaFoldDB" id="A0A9P0ELC0"/>
<keyword evidence="4" id="KW-0472">Membrane</keyword>